<accession>A0A6J3M1T4</accession>
<evidence type="ECO:0008006" key="4">
    <source>
        <dbReference type="Google" id="ProtNLM"/>
    </source>
</evidence>
<gene>
    <name evidence="3" type="ORF">K489DRAFT_258177</name>
</gene>
<name>A0A6J3M1T4_9PEZI</name>
<protein>
    <recommendedName>
        <fullName evidence="4">Secreted protein</fullName>
    </recommendedName>
</protein>
<keyword evidence="2" id="KW-1185">Reference proteome</keyword>
<dbReference type="AlphaFoldDB" id="A0A6J3M1T4"/>
<dbReference type="Proteomes" id="UP000504637">
    <property type="component" value="Unplaced"/>
</dbReference>
<reference evidence="3" key="2">
    <citation type="submission" date="2020-04" db="EMBL/GenBank/DDBJ databases">
        <authorList>
            <consortium name="NCBI Genome Project"/>
        </authorList>
    </citation>
    <scope>NUCLEOTIDE SEQUENCE</scope>
    <source>
        <strain evidence="3">CBS 342.82</strain>
    </source>
</reference>
<dbReference type="GeneID" id="54357820"/>
<proteinExistence type="predicted"/>
<feature type="chain" id="PRO_5027010985" description="Secreted protein" evidence="1">
    <location>
        <begin position="20"/>
        <end position="148"/>
    </location>
</feature>
<feature type="signal peptide" evidence="1">
    <location>
        <begin position="1"/>
        <end position="19"/>
    </location>
</feature>
<sequence length="148" mass="17156">MCVCPALEAVLFASPVVQGFDVWSESGECHQRPPTPMTDIEDRMHLQYTNCVGDTRRLMVRSPKSGHYHLSMQCPTRISRLSWVLSFFACSSREIGLGKCISLCRRPRFNVRHALKRVCLMELVAEGMREGRVKERMEMRRWHLSETK</sequence>
<dbReference type="RefSeq" id="XP_033458899.1">
    <property type="nucleotide sequence ID" value="XM_033600021.1"/>
</dbReference>
<evidence type="ECO:0000256" key="1">
    <source>
        <dbReference type="SAM" id="SignalP"/>
    </source>
</evidence>
<evidence type="ECO:0000313" key="2">
    <source>
        <dbReference type="Proteomes" id="UP000504637"/>
    </source>
</evidence>
<evidence type="ECO:0000313" key="3">
    <source>
        <dbReference type="RefSeq" id="XP_033458899.1"/>
    </source>
</evidence>
<organism evidence="3">
    <name type="scientific">Dissoconium aciculare CBS 342.82</name>
    <dbReference type="NCBI Taxonomy" id="1314786"/>
    <lineage>
        <taxon>Eukaryota</taxon>
        <taxon>Fungi</taxon>
        <taxon>Dikarya</taxon>
        <taxon>Ascomycota</taxon>
        <taxon>Pezizomycotina</taxon>
        <taxon>Dothideomycetes</taxon>
        <taxon>Dothideomycetidae</taxon>
        <taxon>Mycosphaerellales</taxon>
        <taxon>Dissoconiaceae</taxon>
        <taxon>Dissoconium</taxon>
    </lineage>
</organism>
<reference evidence="3" key="3">
    <citation type="submission" date="2025-08" db="UniProtKB">
        <authorList>
            <consortium name="RefSeq"/>
        </authorList>
    </citation>
    <scope>IDENTIFICATION</scope>
    <source>
        <strain evidence="3">CBS 342.82</strain>
    </source>
</reference>
<reference evidence="3" key="1">
    <citation type="submission" date="2020-01" db="EMBL/GenBank/DDBJ databases">
        <authorList>
            <consortium name="DOE Joint Genome Institute"/>
            <person name="Haridas S."/>
            <person name="Albert R."/>
            <person name="Binder M."/>
            <person name="Bloem J."/>
            <person name="Labutti K."/>
            <person name="Salamov A."/>
            <person name="Andreopoulos B."/>
            <person name="Baker S.E."/>
            <person name="Barry K."/>
            <person name="Bills G."/>
            <person name="Bluhm B.H."/>
            <person name="Cannon C."/>
            <person name="Castanera R."/>
            <person name="Culley D.E."/>
            <person name="Daum C."/>
            <person name="Ezra D."/>
            <person name="Gonzalez J.B."/>
            <person name="Henrissat B."/>
            <person name="Kuo A."/>
            <person name="Liang C."/>
            <person name="Lipzen A."/>
            <person name="Lutzoni F."/>
            <person name="Magnuson J."/>
            <person name="Mondo S."/>
            <person name="Nolan M."/>
            <person name="Ohm R."/>
            <person name="Pangilinan J."/>
            <person name="Park H.-J."/>
            <person name="Ramirez L."/>
            <person name="Alfaro M."/>
            <person name="Sun H."/>
            <person name="Tritt A."/>
            <person name="Yoshinaga Y."/>
            <person name="Zwiers L.-H."/>
            <person name="Turgeon B.G."/>
            <person name="Goodwin S.B."/>
            <person name="Spatafora J.W."/>
            <person name="Crous P.W."/>
            <person name="Grigoriev I.V."/>
        </authorList>
    </citation>
    <scope>NUCLEOTIDE SEQUENCE</scope>
    <source>
        <strain evidence="3">CBS 342.82</strain>
    </source>
</reference>
<keyword evidence="1" id="KW-0732">Signal</keyword>